<comment type="caution">
    <text evidence="2">The sequence shown here is derived from an EMBL/GenBank/DDBJ whole genome shotgun (WGS) entry which is preliminary data.</text>
</comment>
<proteinExistence type="predicted"/>
<evidence type="ECO:0000313" key="2">
    <source>
        <dbReference type="EMBL" id="RDI17746.1"/>
    </source>
</evidence>
<keyword evidence="3" id="KW-1185">Reference proteome</keyword>
<feature type="chain" id="PRO_5016653845" description="DUF4198 domain-containing protein" evidence="1">
    <location>
        <begin position="23"/>
        <end position="204"/>
    </location>
</feature>
<organism evidence="2 3">
    <name type="scientific">Pseudacidovorax intermedius</name>
    <dbReference type="NCBI Taxonomy" id="433924"/>
    <lineage>
        <taxon>Bacteria</taxon>
        <taxon>Pseudomonadati</taxon>
        <taxon>Pseudomonadota</taxon>
        <taxon>Betaproteobacteria</taxon>
        <taxon>Burkholderiales</taxon>
        <taxon>Comamonadaceae</taxon>
        <taxon>Pseudacidovorax</taxon>
    </lineage>
</organism>
<sequence length="204" mass="21464">MHAALLAAGAGLLSVAATPALAESLWLQPTAQGARLRAGPPDQPALALPPLQALAAPGADATHVLGPDGLIARGNAAAGDLRLTAVETEGQRVLVHHQARLGRKETLPVNDLELVPTEPEGRRFRLMWKGRPVAATQVEVQTDAGWQRLLLPEADGLVTLSTPFPGLYVLSVTASVDGGKVRFEGRDYSEVRHSATLSFEVTSP</sequence>
<dbReference type="EMBL" id="QQAV01000016">
    <property type="protein sequence ID" value="RDI17746.1"/>
    <property type="molecule type" value="Genomic_DNA"/>
</dbReference>
<keyword evidence="1" id="KW-0732">Signal</keyword>
<reference evidence="2 3" key="1">
    <citation type="submission" date="2018-07" db="EMBL/GenBank/DDBJ databases">
        <title>Genomic Encyclopedia of Type Strains, Phase IV (KMG-IV): sequencing the most valuable type-strain genomes for metagenomic binning, comparative biology and taxonomic classification.</title>
        <authorList>
            <person name="Goeker M."/>
        </authorList>
    </citation>
    <scope>NUCLEOTIDE SEQUENCE [LARGE SCALE GENOMIC DNA]</scope>
    <source>
        <strain evidence="2 3">DSM 21352</strain>
    </source>
</reference>
<gene>
    <name evidence="2" type="ORF">DFR41_11673</name>
</gene>
<feature type="signal peptide" evidence="1">
    <location>
        <begin position="1"/>
        <end position="22"/>
    </location>
</feature>
<dbReference type="OrthoDB" id="8911471at2"/>
<evidence type="ECO:0008006" key="4">
    <source>
        <dbReference type="Google" id="ProtNLM"/>
    </source>
</evidence>
<evidence type="ECO:0000313" key="3">
    <source>
        <dbReference type="Proteomes" id="UP000255265"/>
    </source>
</evidence>
<name>A0A370F7M0_9BURK</name>
<evidence type="ECO:0000256" key="1">
    <source>
        <dbReference type="SAM" id="SignalP"/>
    </source>
</evidence>
<protein>
    <recommendedName>
        <fullName evidence="4">DUF4198 domain-containing protein</fullName>
    </recommendedName>
</protein>
<dbReference type="Proteomes" id="UP000255265">
    <property type="component" value="Unassembled WGS sequence"/>
</dbReference>
<accession>A0A370F7M0</accession>
<dbReference type="AlphaFoldDB" id="A0A370F7M0"/>